<evidence type="ECO:0000313" key="3">
    <source>
        <dbReference type="EMBL" id="MBE0400787.1"/>
    </source>
</evidence>
<feature type="compositionally biased region" description="Acidic residues" evidence="1">
    <location>
        <begin position="94"/>
        <end position="105"/>
    </location>
</feature>
<protein>
    <submittedName>
        <fullName evidence="3">DUF1090 domain-containing protein</fullName>
    </submittedName>
</protein>
<comment type="caution">
    <text evidence="3">The sequence shown here is derived from an EMBL/GenBank/DDBJ whole genome shotgun (WGS) entry which is preliminary data.</text>
</comment>
<accession>A0ABR9F2T4</accession>
<feature type="region of interest" description="Disordered" evidence="1">
    <location>
        <begin position="78"/>
        <end position="107"/>
    </location>
</feature>
<dbReference type="Proteomes" id="UP001645039">
    <property type="component" value="Unassembled WGS sequence"/>
</dbReference>
<feature type="compositionally biased region" description="Basic and acidic residues" evidence="1">
    <location>
        <begin position="78"/>
        <end position="93"/>
    </location>
</feature>
<keyword evidence="4" id="KW-1185">Reference proteome</keyword>
<feature type="chain" id="PRO_5046896771" evidence="2">
    <location>
        <begin position="26"/>
        <end position="136"/>
    </location>
</feature>
<dbReference type="EMBL" id="RRZD01000010">
    <property type="protein sequence ID" value="MBE0400787.1"/>
    <property type="molecule type" value="Genomic_DNA"/>
</dbReference>
<reference evidence="3 4" key="1">
    <citation type="submission" date="2020-07" db="EMBL/GenBank/DDBJ databases">
        <title>Halophilic bacteria isolated from french cheeses.</title>
        <authorList>
            <person name="Kothe C.I."/>
            <person name="Farah-Kraiem B."/>
            <person name="Renault P."/>
            <person name="Dridi B."/>
        </authorList>
    </citation>
    <scope>NUCLEOTIDE SEQUENCE [LARGE SCALE GENOMIC DNA]</scope>
    <source>
        <strain evidence="3 4">FME1</strain>
    </source>
</reference>
<dbReference type="RefSeq" id="WP_096281586.1">
    <property type="nucleotide sequence ID" value="NZ_CBCSBM010000001.1"/>
</dbReference>
<keyword evidence="2" id="KW-0732">Signal</keyword>
<dbReference type="Pfam" id="PF06476">
    <property type="entry name" value="DUF1090"/>
    <property type="match status" value="1"/>
</dbReference>
<sequence>MQKQSLTMLGFIMMAGVVTMPLAHATDMLCEDKTADVQEQLEYAREHGNQHRIDGLQRALDAIEAQCTNEGVLDDAAKDVRESQEEVQERQADLEEALSEGDAGDIETRRAKLEDATRELEADTNALNALQNRLAD</sequence>
<organism evidence="3 4">
    <name type="scientific">Halomonas casei</name>
    <dbReference type="NCBI Taxonomy" id="2742613"/>
    <lineage>
        <taxon>Bacteria</taxon>
        <taxon>Pseudomonadati</taxon>
        <taxon>Pseudomonadota</taxon>
        <taxon>Gammaproteobacteria</taxon>
        <taxon>Oceanospirillales</taxon>
        <taxon>Halomonadaceae</taxon>
        <taxon>Halomonas</taxon>
    </lineage>
</organism>
<evidence type="ECO:0000256" key="2">
    <source>
        <dbReference type="SAM" id="SignalP"/>
    </source>
</evidence>
<dbReference type="InterPro" id="IPR009468">
    <property type="entry name" value="DUF1090"/>
</dbReference>
<feature type="signal peptide" evidence="2">
    <location>
        <begin position="1"/>
        <end position="25"/>
    </location>
</feature>
<gene>
    <name evidence="3" type="ORF">EI168_11805</name>
</gene>
<evidence type="ECO:0000313" key="4">
    <source>
        <dbReference type="Proteomes" id="UP001645039"/>
    </source>
</evidence>
<evidence type="ECO:0000256" key="1">
    <source>
        <dbReference type="SAM" id="MobiDB-lite"/>
    </source>
</evidence>
<proteinExistence type="predicted"/>
<name>A0ABR9F2T4_9GAMM</name>